<comment type="cofactor">
    <cofactor evidence="1 7">
        <name>heme</name>
        <dbReference type="ChEBI" id="CHEBI:30413"/>
    </cofactor>
</comment>
<evidence type="ECO:0000256" key="6">
    <source>
        <dbReference type="ARBA" id="ARBA00023033"/>
    </source>
</evidence>
<evidence type="ECO:0000313" key="9">
    <source>
        <dbReference type="EMBL" id="KAF4958829.1"/>
    </source>
</evidence>
<keyword evidence="10" id="KW-1185">Reference proteome</keyword>
<sequence>MFNTPTSLALSKSREYLQVGVDTGKVFPSVAGRFGHWRTWALAPQLESLLLKNWFMQRATTTLTPIAQLAIERIQDRTAEEKNATGRDILARYLAASQAAPDVIGLKDVIALTITTIHAGSESTAVIAAMALSMALGSKNTEFFRKLGKEILDADLPVGECGAIAFKDVEHLPYLDAVVRETLTVNMPGGATIYNNFIPEGTDVMVSSHDIRNCTWMFGPDASVYNPERWIHIDEQKRRDMERSAMGFSWGRRICMGQRLAKVLMKKLIASLITAFEIVPAKAGETGKWDGNTIGFNLEVKLTPKKA</sequence>
<comment type="similarity">
    <text evidence="2 8">Belongs to the cytochrome P450 family.</text>
</comment>
<dbReference type="InterPro" id="IPR001128">
    <property type="entry name" value="Cyt_P450"/>
</dbReference>
<evidence type="ECO:0000256" key="8">
    <source>
        <dbReference type="RuleBase" id="RU000461"/>
    </source>
</evidence>
<dbReference type="AlphaFoldDB" id="A0A8H4TJ99"/>
<dbReference type="Proteomes" id="UP000604273">
    <property type="component" value="Unassembled WGS sequence"/>
</dbReference>
<dbReference type="PANTHER" id="PTHR24305:SF232">
    <property type="entry name" value="P450, PUTATIVE (EUROFUNG)-RELATED"/>
    <property type="match status" value="1"/>
</dbReference>
<dbReference type="Pfam" id="PF00067">
    <property type="entry name" value="p450"/>
    <property type="match status" value="1"/>
</dbReference>
<keyword evidence="3 7" id="KW-0349">Heme</keyword>
<accession>A0A8H4TJ99</accession>
<evidence type="ECO:0008006" key="11">
    <source>
        <dbReference type="Google" id="ProtNLM"/>
    </source>
</evidence>
<evidence type="ECO:0000313" key="10">
    <source>
        <dbReference type="Proteomes" id="UP000604273"/>
    </source>
</evidence>
<reference evidence="9" key="2">
    <citation type="submission" date="2020-05" db="EMBL/GenBank/DDBJ databases">
        <authorList>
            <person name="Kim H.-S."/>
            <person name="Proctor R.H."/>
            <person name="Brown D.W."/>
        </authorList>
    </citation>
    <scope>NUCLEOTIDE SEQUENCE</scope>
    <source>
        <strain evidence="9">NRRL 45417</strain>
    </source>
</reference>
<dbReference type="GO" id="GO:0020037">
    <property type="term" value="F:heme binding"/>
    <property type="evidence" value="ECO:0007669"/>
    <property type="project" value="InterPro"/>
</dbReference>
<dbReference type="GO" id="GO:0005506">
    <property type="term" value="F:iron ion binding"/>
    <property type="evidence" value="ECO:0007669"/>
    <property type="project" value="InterPro"/>
</dbReference>
<dbReference type="PRINTS" id="PR00465">
    <property type="entry name" value="EP450IV"/>
</dbReference>
<organism evidence="9 10">
    <name type="scientific">Fusarium gaditjirri</name>
    <dbReference type="NCBI Taxonomy" id="282569"/>
    <lineage>
        <taxon>Eukaryota</taxon>
        <taxon>Fungi</taxon>
        <taxon>Dikarya</taxon>
        <taxon>Ascomycota</taxon>
        <taxon>Pezizomycotina</taxon>
        <taxon>Sordariomycetes</taxon>
        <taxon>Hypocreomycetidae</taxon>
        <taxon>Hypocreales</taxon>
        <taxon>Nectriaceae</taxon>
        <taxon>Fusarium</taxon>
        <taxon>Fusarium nisikadoi species complex</taxon>
    </lineage>
</organism>
<feature type="binding site" description="axial binding residue" evidence="7">
    <location>
        <position position="255"/>
    </location>
    <ligand>
        <name>heme</name>
        <dbReference type="ChEBI" id="CHEBI:30413"/>
    </ligand>
    <ligandPart>
        <name>Fe</name>
        <dbReference type="ChEBI" id="CHEBI:18248"/>
    </ligandPart>
</feature>
<evidence type="ECO:0000256" key="7">
    <source>
        <dbReference type="PIRSR" id="PIRSR602403-1"/>
    </source>
</evidence>
<keyword evidence="8" id="KW-0560">Oxidoreductase</keyword>
<dbReference type="GO" id="GO:0004497">
    <property type="term" value="F:monooxygenase activity"/>
    <property type="evidence" value="ECO:0007669"/>
    <property type="project" value="UniProtKB-KW"/>
</dbReference>
<dbReference type="GO" id="GO:0016705">
    <property type="term" value="F:oxidoreductase activity, acting on paired donors, with incorporation or reduction of molecular oxygen"/>
    <property type="evidence" value="ECO:0007669"/>
    <property type="project" value="InterPro"/>
</dbReference>
<evidence type="ECO:0000256" key="1">
    <source>
        <dbReference type="ARBA" id="ARBA00001971"/>
    </source>
</evidence>
<evidence type="ECO:0000256" key="5">
    <source>
        <dbReference type="ARBA" id="ARBA00023004"/>
    </source>
</evidence>
<dbReference type="InterPro" id="IPR036396">
    <property type="entry name" value="Cyt_P450_sf"/>
</dbReference>
<evidence type="ECO:0000256" key="2">
    <source>
        <dbReference type="ARBA" id="ARBA00010617"/>
    </source>
</evidence>
<dbReference type="Gene3D" id="1.10.630.10">
    <property type="entry name" value="Cytochrome P450"/>
    <property type="match status" value="1"/>
</dbReference>
<dbReference type="InterPro" id="IPR017972">
    <property type="entry name" value="Cyt_P450_CS"/>
</dbReference>
<name>A0A8H4TJ99_9HYPO</name>
<evidence type="ECO:0000256" key="3">
    <source>
        <dbReference type="ARBA" id="ARBA00022617"/>
    </source>
</evidence>
<dbReference type="EMBL" id="JABFAI010000045">
    <property type="protein sequence ID" value="KAF4958829.1"/>
    <property type="molecule type" value="Genomic_DNA"/>
</dbReference>
<keyword evidence="6 8" id="KW-0503">Monooxygenase</keyword>
<protein>
    <recommendedName>
        <fullName evidence="11">Cytochrome P450 monooxygenase</fullName>
    </recommendedName>
</protein>
<dbReference type="InterPro" id="IPR050121">
    <property type="entry name" value="Cytochrome_P450_monoxygenase"/>
</dbReference>
<comment type="caution">
    <text evidence="9">The sequence shown here is derived from an EMBL/GenBank/DDBJ whole genome shotgun (WGS) entry which is preliminary data.</text>
</comment>
<dbReference type="PANTHER" id="PTHR24305">
    <property type="entry name" value="CYTOCHROME P450"/>
    <property type="match status" value="1"/>
</dbReference>
<dbReference type="InterPro" id="IPR002403">
    <property type="entry name" value="Cyt_P450_E_grp-IV"/>
</dbReference>
<proteinExistence type="inferred from homology"/>
<keyword evidence="4 7" id="KW-0479">Metal-binding</keyword>
<gene>
    <name evidence="9" type="ORF">FGADI_2173</name>
</gene>
<keyword evidence="5 7" id="KW-0408">Iron</keyword>
<evidence type="ECO:0000256" key="4">
    <source>
        <dbReference type="ARBA" id="ARBA00022723"/>
    </source>
</evidence>
<reference evidence="9" key="1">
    <citation type="journal article" date="2020" name="BMC Genomics">
        <title>Correction to: Identification and distribution of gene clusters required for synthesis of sphingolipid metabolism inhibitors in diverse species of the filamentous fungus Fusarium.</title>
        <authorList>
            <person name="Kim H.S."/>
            <person name="Lohmar J.M."/>
            <person name="Busman M."/>
            <person name="Brown D.W."/>
            <person name="Naumann T.A."/>
            <person name="Divon H.H."/>
            <person name="Lysoe E."/>
            <person name="Uhlig S."/>
            <person name="Proctor R.H."/>
        </authorList>
    </citation>
    <scope>NUCLEOTIDE SEQUENCE</scope>
    <source>
        <strain evidence="9">NRRL 45417</strain>
    </source>
</reference>
<dbReference type="SUPFAM" id="SSF48264">
    <property type="entry name" value="Cytochrome P450"/>
    <property type="match status" value="1"/>
</dbReference>
<dbReference type="PROSITE" id="PS00086">
    <property type="entry name" value="CYTOCHROME_P450"/>
    <property type="match status" value="1"/>
</dbReference>
<dbReference type="OrthoDB" id="3934656at2759"/>